<name>A0ABW3UY22_9BACL</name>
<protein>
    <submittedName>
        <fullName evidence="2">Discoidin domain-containing protein</fullName>
    </submittedName>
</protein>
<dbReference type="SUPFAM" id="SSF49785">
    <property type="entry name" value="Galactose-binding domain-like"/>
    <property type="match status" value="1"/>
</dbReference>
<dbReference type="InterPro" id="IPR000421">
    <property type="entry name" value="FA58C"/>
</dbReference>
<organism evidence="2 3">
    <name type="scientific">Paenibacillus vulneris</name>
    <dbReference type="NCBI Taxonomy" id="1133364"/>
    <lineage>
        <taxon>Bacteria</taxon>
        <taxon>Bacillati</taxon>
        <taxon>Bacillota</taxon>
        <taxon>Bacilli</taxon>
        <taxon>Bacillales</taxon>
        <taxon>Paenibacillaceae</taxon>
        <taxon>Paenibacillus</taxon>
    </lineage>
</organism>
<dbReference type="InterPro" id="IPR011050">
    <property type="entry name" value="Pectin_lyase_fold/virulence"/>
</dbReference>
<comment type="caution">
    <text evidence="2">The sequence shown here is derived from an EMBL/GenBank/DDBJ whole genome shotgun (WGS) entry which is preliminary data.</text>
</comment>
<gene>
    <name evidence="2" type="ORF">ACFQ4B_31710</name>
</gene>
<dbReference type="Proteomes" id="UP001597180">
    <property type="component" value="Unassembled WGS sequence"/>
</dbReference>
<evidence type="ECO:0000313" key="3">
    <source>
        <dbReference type="Proteomes" id="UP001597180"/>
    </source>
</evidence>
<dbReference type="PROSITE" id="PS50022">
    <property type="entry name" value="FA58C_3"/>
    <property type="match status" value="1"/>
</dbReference>
<dbReference type="Gene3D" id="2.60.120.260">
    <property type="entry name" value="Galactose-binding domain-like"/>
    <property type="match status" value="1"/>
</dbReference>
<evidence type="ECO:0000313" key="2">
    <source>
        <dbReference type="EMBL" id="MFD1224686.1"/>
    </source>
</evidence>
<dbReference type="Gene3D" id="2.160.20.10">
    <property type="entry name" value="Single-stranded right-handed beta-helix, Pectin lyase-like"/>
    <property type="match status" value="1"/>
</dbReference>
<evidence type="ECO:0000259" key="1">
    <source>
        <dbReference type="PROSITE" id="PS50022"/>
    </source>
</evidence>
<keyword evidence="3" id="KW-1185">Reference proteome</keyword>
<feature type="domain" description="F5/8 type C" evidence="1">
    <location>
        <begin position="360"/>
        <end position="499"/>
    </location>
</feature>
<dbReference type="InterPro" id="IPR006626">
    <property type="entry name" value="PbH1"/>
</dbReference>
<sequence>MMKSNKRVLGWLRSRAISVSVLFLLCFTLVPFFAVSTAFAATKTVPAGDVATLRSYLASAQPGDIIEVSGTYNISNGTLSTSVSGTNGNYITLRGTGGGAMFNFTASAGNSAVYIKHNYYKLENLTINSNSNSNKGLLIEASHGYVTNVTVKNTLAEGFKIRKNSQYWLFENCSSQYTGQSGKFGEGFYVGDADQNWTTAPNADQSGYITFLNCSAIQTKNDGFDFKEGTHDIKVIGATIDFQNTIPESSVGNNGLFIRANNVQVINTTIKNNAGPGQGIRANKMTASDNNSYGSNLEMKALTGINLTGSLIYSSFTNNTLYTDYTTTNVAGGLYASGSKTATTASPSSFVEKTWSGEGGGTYSSGTTPTPANLALNKTASASTEWSTTYAASKAVDGTTSTRWASASGTNAGQWLRVDLGSSQTYSRVIIKETDFANITSFKLQSSNDGTTFTDITSGTTIGSSKTVTFSPVTSRYIRLYVVSASDEANVNEFEVYAN</sequence>
<dbReference type="Pfam" id="PF00754">
    <property type="entry name" value="F5_F8_type_C"/>
    <property type="match status" value="1"/>
</dbReference>
<dbReference type="EMBL" id="JBHTLU010000047">
    <property type="protein sequence ID" value="MFD1224686.1"/>
    <property type="molecule type" value="Genomic_DNA"/>
</dbReference>
<dbReference type="SUPFAM" id="SSF51126">
    <property type="entry name" value="Pectin lyase-like"/>
    <property type="match status" value="1"/>
</dbReference>
<proteinExistence type="predicted"/>
<accession>A0ABW3UY22</accession>
<dbReference type="RefSeq" id="WP_345587546.1">
    <property type="nucleotide sequence ID" value="NZ_BAABJG010000010.1"/>
</dbReference>
<dbReference type="InterPro" id="IPR012334">
    <property type="entry name" value="Pectin_lyas_fold"/>
</dbReference>
<reference evidence="3" key="1">
    <citation type="journal article" date="2019" name="Int. J. Syst. Evol. Microbiol.">
        <title>The Global Catalogue of Microorganisms (GCM) 10K type strain sequencing project: providing services to taxonomists for standard genome sequencing and annotation.</title>
        <authorList>
            <consortium name="The Broad Institute Genomics Platform"/>
            <consortium name="The Broad Institute Genome Sequencing Center for Infectious Disease"/>
            <person name="Wu L."/>
            <person name="Ma J."/>
        </authorList>
    </citation>
    <scope>NUCLEOTIDE SEQUENCE [LARGE SCALE GENOMIC DNA]</scope>
    <source>
        <strain evidence="3">CCUG 53270</strain>
    </source>
</reference>
<dbReference type="InterPro" id="IPR008979">
    <property type="entry name" value="Galactose-bd-like_sf"/>
</dbReference>
<dbReference type="SMART" id="SM00710">
    <property type="entry name" value="PbH1"/>
    <property type="match status" value="4"/>
</dbReference>